<evidence type="ECO:0000256" key="8">
    <source>
        <dbReference type="ARBA" id="ARBA00048027"/>
    </source>
</evidence>
<dbReference type="InterPro" id="IPR003593">
    <property type="entry name" value="AAA+_ATPase"/>
</dbReference>
<keyword evidence="15" id="KW-1185">Reference proteome</keyword>
<keyword evidence="5 9" id="KW-0342">GTP-binding</keyword>
<dbReference type="InterPro" id="IPR036225">
    <property type="entry name" value="SRP/SRP_N"/>
</dbReference>
<dbReference type="GO" id="GO:0003924">
    <property type="term" value="F:GTPase activity"/>
    <property type="evidence" value="ECO:0007669"/>
    <property type="project" value="UniProtKB-UniRule"/>
</dbReference>
<keyword evidence="4 9" id="KW-0378">Hydrolase</keyword>
<evidence type="ECO:0000256" key="1">
    <source>
        <dbReference type="ARBA" id="ARBA00022475"/>
    </source>
</evidence>
<feature type="binding site" evidence="9">
    <location>
        <begin position="323"/>
        <end position="326"/>
    </location>
    <ligand>
        <name>GTP</name>
        <dbReference type="ChEBI" id="CHEBI:37565"/>
    </ligand>
</feature>
<sequence length="372" mass="40942">MFNFFRRKKQEEAEIQERTREALEKTRTSGGGFLSRLFELDDITDQFWEDLKETLIKADLGYNLTEKLIQQSQKRTLDEDTTRSKDVERIFRGEMVRTLEEAQNKAQASVLANAEKEKQRREIERRNAEMERRRKDKVQVKKGTFQSPDAPPAAAVIPSAGVGAQGEKRPYVIMVVGVNGSGKTTSIAKLAQYYRNGGGSVVLGAADTFRAGAIDQLKIWGGRVGVPVIARAEGSDPASVAFDTVKYANDNGIDIVIIDTAGRLQTNFNLMEEMKRVERVIEKAQPGAPHEIVLVLDAVTGQNGLSQAKHFSNAVGIDGVILTKLDGTAKGGVAFAIANDMKIPIKYIGTGEKVGDFAEFEALAYVNALFEK</sequence>
<evidence type="ECO:0000313" key="12">
    <source>
        <dbReference type="EMBL" id="NWJ46320.1"/>
    </source>
</evidence>
<dbReference type="GO" id="GO:0005047">
    <property type="term" value="F:signal recognition particle binding"/>
    <property type="evidence" value="ECO:0007669"/>
    <property type="project" value="TreeGrafter"/>
</dbReference>
<dbReference type="SUPFAM" id="SSF52540">
    <property type="entry name" value="P-loop containing nucleoside triphosphate hydrolases"/>
    <property type="match status" value="1"/>
</dbReference>
<dbReference type="CDD" id="cd17874">
    <property type="entry name" value="FtsY"/>
    <property type="match status" value="1"/>
</dbReference>
<dbReference type="GO" id="GO:0005525">
    <property type="term" value="F:GTP binding"/>
    <property type="evidence" value="ECO:0007669"/>
    <property type="project" value="UniProtKB-UniRule"/>
</dbReference>
<gene>
    <name evidence="9 12" type="primary">ftsY</name>
    <name evidence="12" type="ORF">HXX08_10625</name>
    <name evidence="13" type="ORF">OZ401_001469</name>
</gene>
<dbReference type="FunFam" id="3.40.50.300:FF:000053">
    <property type="entry name" value="Signal recognition particle receptor FtsY"/>
    <property type="match status" value="1"/>
</dbReference>
<dbReference type="PROSITE" id="PS00300">
    <property type="entry name" value="SRP54"/>
    <property type="match status" value="1"/>
</dbReference>
<evidence type="ECO:0000256" key="9">
    <source>
        <dbReference type="HAMAP-Rule" id="MF_00920"/>
    </source>
</evidence>
<dbReference type="SMART" id="SM00962">
    <property type="entry name" value="SRP54"/>
    <property type="match status" value="1"/>
</dbReference>
<evidence type="ECO:0000256" key="10">
    <source>
        <dbReference type="SAM" id="MobiDB-lite"/>
    </source>
</evidence>
<comment type="subcellular location">
    <subcellularLocation>
        <location evidence="9">Cell membrane</location>
        <topology evidence="9">Peripheral membrane protein</topology>
        <orientation evidence="9">Cytoplasmic side</orientation>
    </subcellularLocation>
    <subcellularLocation>
        <location evidence="9">Cytoplasm</location>
    </subcellularLocation>
</comment>
<name>A0A8T7M271_9CHLR</name>
<dbReference type="AlphaFoldDB" id="A0A8T7M271"/>
<keyword evidence="6 9" id="KW-0472">Membrane</keyword>
<reference evidence="12 14" key="1">
    <citation type="submission" date="2020-06" db="EMBL/GenBank/DDBJ databases">
        <title>Anoxygenic phototrophic Chloroflexota member uses a Type I reaction center.</title>
        <authorList>
            <person name="Tsuji J.M."/>
            <person name="Shaw N.A."/>
            <person name="Nagashima S."/>
            <person name="Venkiteswaran J."/>
            <person name="Schiff S.L."/>
            <person name="Hanada S."/>
            <person name="Tank M."/>
            <person name="Neufeld J.D."/>
        </authorList>
    </citation>
    <scope>NUCLEOTIDE SEQUENCE [LARGE SCALE GENOMIC DNA]</scope>
    <source>
        <strain evidence="12">L227-S17</strain>
    </source>
</reference>
<comment type="subunit">
    <text evidence="9">Part of the signal recognition particle protein translocation system, which is composed of SRP and FtsY.</text>
</comment>
<dbReference type="Gene3D" id="1.20.120.140">
    <property type="entry name" value="Signal recognition particle SRP54, nucleotide-binding domain"/>
    <property type="match status" value="1"/>
</dbReference>
<feature type="region of interest" description="Disordered" evidence="10">
    <location>
        <begin position="107"/>
        <end position="152"/>
    </location>
</feature>
<proteinExistence type="inferred from homology"/>
<evidence type="ECO:0000256" key="5">
    <source>
        <dbReference type="ARBA" id="ARBA00023134"/>
    </source>
</evidence>
<dbReference type="GO" id="GO:0006614">
    <property type="term" value="P:SRP-dependent cotranslational protein targeting to membrane"/>
    <property type="evidence" value="ECO:0007669"/>
    <property type="project" value="InterPro"/>
</dbReference>
<dbReference type="SMART" id="SM00963">
    <property type="entry name" value="SRP54_N"/>
    <property type="match status" value="1"/>
</dbReference>
<evidence type="ECO:0000313" key="13">
    <source>
        <dbReference type="EMBL" id="WJW65691.1"/>
    </source>
</evidence>
<evidence type="ECO:0000256" key="4">
    <source>
        <dbReference type="ARBA" id="ARBA00022801"/>
    </source>
</evidence>
<organism evidence="12 14">
    <name type="scientific">Candidatus Chlorohelix allophototropha</name>
    <dbReference type="NCBI Taxonomy" id="3003348"/>
    <lineage>
        <taxon>Bacteria</taxon>
        <taxon>Bacillati</taxon>
        <taxon>Chloroflexota</taxon>
        <taxon>Chloroflexia</taxon>
        <taxon>Candidatus Chloroheliales</taxon>
        <taxon>Candidatus Chloroheliaceae</taxon>
        <taxon>Candidatus Chlorohelix</taxon>
    </lineage>
</organism>
<keyword evidence="1 9" id="KW-1003">Cell membrane</keyword>
<comment type="catalytic activity">
    <reaction evidence="8 9">
        <text>GTP + H2O = GDP + phosphate + H(+)</text>
        <dbReference type="Rhea" id="RHEA:19669"/>
        <dbReference type="ChEBI" id="CHEBI:15377"/>
        <dbReference type="ChEBI" id="CHEBI:15378"/>
        <dbReference type="ChEBI" id="CHEBI:37565"/>
        <dbReference type="ChEBI" id="CHEBI:43474"/>
        <dbReference type="ChEBI" id="CHEBI:58189"/>
        <dbReference type="EC" id="3.6.5.4"/>
    </reaction>
</comment>
<accession>A0A8T7M271</accession>
<dbReference type="Proteomes" id="UP000521676">
    <property type="component" value="Unassembled WGS sequence"/>
</dbReference>
<dbReference type="NCBIfam" id="TIGR00064">
    <property type="entry name" value="ftsY"/>
    <property type="match status" value="1"/>
</dbReference>
<dbReference type="EC" id="3.6.5.4" evidence="9"/>
<dbReference type="GO" id="GO:0005886">
    <property type="term" value="C:plasma membrane"/>
    <property type="evidence" value="ECO:0007669"/>
    <property type="project" value="UniProtKB-SubCell"/>
</dbReference>
<dbReference type="InterPro" id="IPR004390">
    <property type="entry name" value="SR_rcpt_FtsY"/>
</dbReference>
<comment type="similarity">
    <text evidence="9">Belongs to the GTP-binding SRP family. FtsY subfamily.</text>
</comment>
<keyword evidence="2 9" id="KW-0963">Cytoplasm</keyword>
<feature type="compositionally biased region" description="Basic and acidic residues" evidence="10">
    <location>
        <begin position="114"/>
        <end position="139"/>
    </location>
</feature>
<evidence type="ECO:0000259" key="11">
    <source>
        <dbReference type="PROSITE" id="PS00300"/>
    </source>
</evidence>
<dbReference type="PANTHER" id="PTHR43134:SF1">
    <property type="entry name" value="SIGNAL RECOGNITION PARTICLE RECEPTOR SUBUNIT ALPHA"/>
    <property type="match status" value="1"/>
</dbReference>
<dbReference type="InterPro" id="IPR042101">
    <property type="entry name" value="SRP54_N_sf"/>
</dbReference>
<evidence type="ECO:0000256" key="7">
    <source>
        <dbReference type="ARBA" id="ARBA00023170"/>
    </source>
</evidence>
<dbReference type="GO" id="GO:0005737">
    <property type="term" value="C:cytoplasm"/>
    <property type="evidence" value="ECO:0007669"/>
    <property type="project" value="UniProtKB-SubCell"/>
</dbReference>
<dbReference type="SMART" id="SM00382">
    <property type="entry name" value="AAA"/>
    <property type="match status" value="1"/>
</dbReference>
<dbReference type="Pfam" id="PF02881">
    <property type="entry name" value="SRP54_N"/>
    <property type="match status" value="1"/>
</dbReference>
<evidence type="ECO:0000256" key="6">
    <source>
        <dbReference type="ARBA" id="ARBA00023136"/>
    </source>
</evidence>
<dbReference type="EMBL" id="CP128399">
    <property type="protein sequence ID" value="WJW65691.1"/>
    <property type="molecule type" value="Genomic_DNA"/>
</dbReference>
<keyword evidence="3 9" id="KW-0547">Nucleotide-binding</keyword>
<keyword evidence="7 9" id="KW-0675">Receptor</keyword>
<dbReference type="Gene3D" id="3.40.50.300">
    <property type="entry name" value="P-loop containing nucleotide triphosphate hydrolases"/>
    <property type="match status" value="1"/>
</dbReference>
<protein>
    <recommendedName>
        <fullName evidence="9">Signal recognition particle receptor FtsY</fullName>
        <shortName evidence="9">SRP receptor</shortName>
        <ecNumber evidence="9">3.6.5.4</ecNumber>
    </recommendedName>
</protein>
<dbReference type="RefSeq" id="WP_341467579.1">
    <property type="nucleotide sequence ID" value="NZ_CP128399.1"/>
</dbReference>
<evidence type="ECO:0000313" key="14">
    <source>
        <dbReference type="Proteomes" id="UP000521676"/>
    </source>
</evidence>
<evidence type="ECO:0000313" key="15">
    <source>
        <dbReference type="Proteomes" id="UP001431572"/>
    </source>
</evidence>
<dbReference type="HAMAP" id="MF_00920">
    <property type="entry name" value="FtsY"/>
    <property type="match status" value="1"/>
</dbReference>
<comment type="function">
    <text evidence="9">Involved in targeting and insertion of nascent membrane proteins into the cytoplasmic membrane. Acts as a receptor for the complex formed by the signal recognition particle (SRP) and the ribosome-nascent chain (RNC).</text>
</comment>
<feature type="binding site" evidence="9">
    <location>
        <begin position="177"/>
        <end position="184"/>
    </location>
    <ligand>
        <name>GTP</name>
        <dbReference type="ChEBI" id="CHEBI:37565"/>
    </ligand>
</feature>
<dbReference type="PANTHER" id="PTHR43134">
    <property type="entry name" value="SIGNAL RECOGNITION PARTICLE RECEPTOR SUBUNIT ALPHA"/>
    <property type="match status" value="1"/>
</dbReference>
<evidence type="ECO:0000256" key="3">
    <source>
        <dbReference type="ARBA" id="ARBA00022741"/>
    </source>
</evidence>
<dbReference type="EMBL" id="JACATZ010000001">
    <property type="protein sequence ID" value="NWJ46320.1"/>
    <property type="molecule type" value="Genomic_DNA"/>
</dbReference>
<dbReference type="InterPro" id="IPR000897">
    <property type="entry name" value="SRP54_GTPase_dom"/>
</dbReference>
<reference evidence="13" key="2">
    <citation type="journal article" date="2024" name="Nature">
        <title>Anoxygenic phototroph of the Chloroflexota uses a type I reaction centre.</title>
        <authorList>
            <person name="Tsuji J.M."/>
            <person name="Shaw N.A."/>
            <person name="Nagashima S."/>
            <person name="Venkiteswaran J.J."/>
            <person name="Schiff S.L."/>
            <person name="Watanabe T."/>
            <person name="Fukui M."/>
            <person name="Hanada S."/>
            <person name="Tank M."/>
            <person name="Neufeld J.D."/>
        </authorList>
    </citation>
    <scope>NUCLEOTIDE SEQUENCE</scope>
    <source>
        <strain evidence="13">L227-S17</strain>
    </source>
</reference>
<dbReference type="Pfam" id="PF00448">
    <property type="entry name" value="SRP54"/>
    <property type="match status" value="1"/>
</dbReference>
<dbReference type="InterPro" id="IPR013822">
    <property type="entry name" value="Signal_recog_particl_SRP54_hlx"/>
</dbReference>
<evidence type="ECO:0000256" key="2">
    <source>
        <dbReference type="ARBA" id="ARBA00022490"/>
    </source>
</evidence>
<dbReference type="InterPro" id="IPR027417">
    <property type="entry name" value="P-loop_NTPase"/>
</dbReference>
<dbReference type="SUPFAM" id="SSF47364">
    <property type="entry name" value="Domain of the SRP/SRP receptor G-proteins"/>
    <property type="match status" value="1"/>
</dbReference>
<feature type="binding site" evidence="9">
    <location>
        <begin position="259"/>
        <end position="263"/>
    </location>
    <ligand>
        <name>GTP</name>
        <dbReference type="ChEBI" id="CHEBI:37565"/>
    </ligand>
</feature>
<feature type="domain" description="SRP54-type proteins GTP-binding" evidence="11">
    <location>
        <begin position="344"/>
        <end position="357"/>
    </location>
</feature>
<dbReference type="Proteomes" id="UP001431572">
    <property type="component" value="Chromosome 1"/>
</dbReference>